<dbReference type="Gene3D" id="1.10.10.10">
    <property type="entry name" value="Winged helix-like DNA-binding domain superfamily/Winged helix DNA-binding domain"/>
    <property type="match status" value="1"/>
</dbReference>
<dbReference type="GO" id="GO:0009378">
    <property type="term" value="F:four-way junction helicase activity"/>
    <property type="evidence" value="ECO:0007669"/>
    <property type="project" value="InterPro"/>
</dbReference>
<comment type="similarity">
    <text evidence="9">Belongs to the RuvB family.</text>
</comment>
<dbReference type="InterPro" id="IPR036388">
    <property type="entry name" value="WH-like_DNA-bd_sf"/>
</dbReference>
<keyword evidence="2 9" id="KW-0547">Nucleotide-binding</keyword>
<keyword evidence="3 9" id="KW-0227">DNA damage</keyword>
<proteinExistence type="inferred from homology"/>
<evidence type="ECO:0000256" key="6">
    <source>
        <dbReference type="ARBA" id="ARBA00023125"/>
    </source>
</evidence>
<dbReference type="Proteomes" id="UP000196320">
    <property type="component" value="Unassembled WGS sequence"/>
</dbReference>
<feature type="binding site" evidence="9">
    <location>
        <position position="24"/>
    </location>
    <ligand>
        <name>ATP</name>
        <dbReference type="ChEBI" id="CHEBI:30616"/>
    </ligand>
</feature>
<feature type="binding site" evidence="9">
    <location>
        <position position="68"/>
    </location>
    <ligand>
        <name>ATP</name>
        <dbReference type="ChEBI" id="CHEBI:30616"/>
    </ligand>
</feature>
<keyword evidence="1 9" id="KW-0963">Cytoplasm</keyword>
<protein>
    <recommendedName>
        <fullName evidence="9">Holliday junction branch migration complex subunit RuvB</fullName>
        <ecNumber evidence="9">3.6.4.-</ecNumber>
    </recommendedName>
</protein>
<dbReference type="GO" id="GO:0006310">
    <property type="term" value="P:DNA recombination"/>
    <property type="evidence" value="ECO:0007669"/>
    <property type="project" value="UniProtKB-UniRule"/>
</dbReference>
<feature type="region of interest" description="Large ATPase domain (RuvB-L)" evidence="9">
    <location>
        <begin position="4"/>
        <end position="184"/>
    </location>
</feature>
<evidence type="ECO:0000256" key="3">
    <source>
        <dbReference type="ARBA" id="ARBA00022763"/>
    </source>
</evidence>
<dbReference type="NCBIfam" id="TIGR00635">
    <property type="entry name" value="ruvB"/>
    <property type="match status" value="1"/>
</dbReference>
<keyword evidence="11" id="KW-0347">Helicase</keyword>
<evidence type="ECO:0000256" key="7">
    <source>
        <dbReference type="ARBA" id="ARBA00023172"/>
    </source>
</evidence>
<gene>
    <name evidence="9" type="primary">ruvB</name>
    <name evidence="11" type="ORF">FM104_03755</name>
</gene>
<comment type="subcellular location">
    <subcellularLocation>
        <location evidence="9">Cytoplasm</location>
    </subcellularLocation>
</comment>
<comment type="catalytic activity">
    <reaction evidence="9">
        <text>ATP + H2O = ADP + phosphate + H(+)</text>
        <dbReference type="Rhea" id="RHEA:13065"/>
        <dbReference type="ChEBI" id="CHEBI:15377"/>
        <dbReference type="ChEBI" id="CHEBI:15378"/>
        <dbReference type="ChEBI" id="CHEBI:30616"/>
        <dbReference type="ChEBI" id="CHEBI:43474"/>
        <dbReference type="ChEBI" id="CHEBI:456216"/>
    </reaction>
</comment>
<dbReference type="InterPro" id="IPR004605">
    <property type="entry name" value="DNA_helicase_Holl-junc_RuvB"/>
</dbReference>
<feature type="binding site" evidence="9">
    <location>
        <position position="69"/>
    </location>
    <ligand>
        <name>Mg(2+)</name>
        <dbReference type="ChEBI" id="CHEBI:18420"/>
    </ligand>
</feature>
<feature type="region of interest" description="Head domain (RuvB-H)" evidence="9">
    <location>
        <begin position="259"/>
        <end position="343"/>
    </location>
</feature>
<dbReference type="AlphaFoldDB" id="A0A1R4ISP2"/>
<evidence type="ECO:0000256" key="8">
    <source>
        <dbReference type="ARBA" id="ARBA00023204"/>
    </source>
</evidence>
<feature type="binding site" evidence="9">
    <location>
        <position position="319"/>
    </location>
    <ligand>
        <name>DNA</name>
        <dbReference type="ChEBI" id="CHEBI:16991"/>
    </ligand>
</feature>
<reference evidence="11 12" key="1">
    <citation type="submission" date="2017-02" db="EMBL/GenBank/DDBJ databases">
        <authorList>
            <person name="Peterson S.W."/>
        </authorList>
    </citation>
    <scope>NUCLEOTIDE SEQUENCE [LARGE SCALE GENOMIC DNA]</scope>
    <source>
        <strain evidence="11 12">B Mb 05.01</strain>
    </source>
</reference>
<feature type="binding site" evidence="9">
    <location>
        <position position="184"/>
    </location>
    <ligand>
        <name>ATP</name>
        <dbReference type="ChEBI" id="CHEBI:30616"/>
    </ligand>
</feature>
<feature type="binding site" evidence="9">
    <location>
        <position position="65"/>
    </location>
    <ligand>
        <name>ATP</name>
        <dbReference type="ChEBI" id="CHEBI:30616"/>
    </ligand>
</feature>
<dbReference type="InterPro" id="IPR003593">
    <property type="entry name" value="AAA+_ATPase"/>
</dbReference>
<dbReference type="NCBIfam" id="NF000868">
    <property type="entry name" value="PRK00080.1"/>
    <property type="match status" value="1"/>
</dbReference>
<feature type="binding site" evidence="9">
    <location>
        <position position="23"/>
    </location>
    <ligand>
        <name>ATP</name>
        <dbReference type="ChEBI" id="CHEBI:30616"/>
    </ligand>
</feature>
<name>A0A1R4ISP2_9MICO</name>
<dbReference type="GO" id="GO:0048476">
    <property type="term" value="C:Holliday junction resolvase complex"/>
    <property type="evidence" value="ECO:0007669"/>
    <property type="project" value="UniProtKB-UniRule"/>
</dbReference>
<dbReference type="GO" id="GO:0016887">
    <property type="term" value="F:ATP hydrolysis activity"/>
    <property type="evidence" value="ECO:0007669"/>
    <property type="project" value="RHEA"/>
</dbReference>
<sequence length="343" mass="36867">MVDDARDAGEAVDETELAIEGALRPTSLGEFVGQPKVRGQLQLLLEAARIQDRPADHILLAGPPGLGKTTLAMIVAHESGRPLRMSSGPAIQHAGDLAALLSSLTPGEVLFIDEIHRMARSAEEMLYLAMEDFRIDIMVGKGAGATSIPLDLAPFTLVGATTRSGLLPNPLRDRFGFTGHLEFYSEDDLEHVISRSADMLRVGLPHESLVEIATRSRGTPRIANRLLRRVRDYALVHGGGAEASIGDVRAALELYDVDAIGLDRLDRAVLEALVRRFRGGPVGLSTLAVAVGEEAETVESVVEPYLVRIGFLGRTPRGRVAMPEAYVHLGVAHPEGSALFDDL</sequence>
<organism evidence="11 12">
    <name type="scientific">Microbacterium esteraromaticum</name>
    <dbReference type="NCBI Taxonomy" id="57043"/>
    <lineage>
        <taxon>Bacteria</taxon>
        <taxon>Bacillati</taxon>
        <taxon>Actinomycetota</taxon>
        <taxon>Actinomycetes</taxon>
        <taxon>Micrococcales</taxon>
        <taxon>Microbacteriaceae</taxon>
        <taxon>Microbacterium</taxon>
    </lineage>
</organism>
<feature type="binding site" evidence="9">
    <location>
        <position position="314"/>
    </location>
    <ligand>
        <name>DNA</name>
        <dbReference type="ChEBI" id="CHEBI:16991"/>
    </ligand>
</feature>
<evidence type="ECO:0000259" key="10">
    <source>
        <dbReference type="SMART" id="SM00382"/>
    </source>
</evidence>
<dbReference type="InterPro" id="IPR041445">
    <property type="entry name" value="AAA_lid_4"/>
</dbReference>
<keyword evidence="12" id="KW-1185">Reference proteome</keyword>
<evidence type="ECO:0000256" key="9">
    <source>
        <dbReference type="HAMAP-Rule" id="MF_00016"/>
    </source>
</evidence>
<dbReference type="SUPFAM" id="SSF52540">
    <property type="entry name" value="P-loop containing nucleoside triphosphate hydrolases"/>
    <property type="match status" value="1"/>
</dbReference>
<dbReference type="InterPro" id="IPR008823">
    <property type="entry name" value="RuvB_wg_C"/>
</dbReference>
<keyword evidence="6 9" id="KW-0238">DNA-binding</keyword>
<dbReference type="EC" id="3.6.4.-" evidence="9"/>
<keyword evidence="7 9" id="KW-0233">DNA recombination</keyword>
<evidence type="ECO:0000256" key="1">
    <source>
        <dbReference type="ARBA" id="ARBA00022490"/>
    </source>
</evidence>
<dbReference type="SMART" id="SM00382">
    <property type="entry name" value="AAA"/>
    <property type="match status" value="1"/>
</dbReference>
<dbReference type="RefSeq" id="WP_087130126.1">
    <property type="nucleotide sequence ID" value="NZ_FUKO01000012.1"/>
</dbReference>
<keyword evidence="8 9" id="KW-0234">DNA repair</keyword>
<dbReference type="EMBL" id="FUKO01000012">
    <property type="protein sequence ID" value="SJN22870.1"/>
    <property type="molecule type" value="Genomic_DNA"/>
</dbReference>
<keyword evidence="4 9" id="KW-0378">Hydrolase</keyword>
<dbReference type="Pfam" id="PF17864">
    <property type="entry name" value="AAA_lid_4"/>
    <property type="match status" value="1"/>
</dbReference>
<dbReference type="InterPro" id="IPR036390">
    <property type="entry name" value="WH_DNA-bd_sf"/>
</dbReference>
<comment type="function">
    <text evidence="9">The RuvA-RuvB-RuvC complex processes Holliday junction (HJ) DNA during genetic recombination and DNA repair, while the RuvA-RuvB complex plays an important role in the rescue of blocked DNA replication forks via replication fork reversal (RFR). RuvA specifically binds to HJ cruciform DNA, conferring on it an open structure. The RuvB hexamer acts as an ATP-dependent pump, pulling dsDNA into and through the RuvAB complex. RuvB forms 2 homohexamers on either side of HJ DNA bound by 1 or 2 RuvA tetramers; 4 subunits per hexamer contact DNA at a time. Coordinated motions by a converter formed by DNA-disengaged RuvB subunits stimulates ATP hydrolysis and nucleotide exchange. Immobilization of the converter enables RuvB to convert the ATP-contained energy into a lever motion, pulling 2 nucleotides of DNA out of the RuvA tetramer per ATP hydrolyzed, thus driving DNA branch migration. The RuvB motors rotate together with the DNA substrate, which together with the progressing nucleotide cycle form the mechanistic basis for DNA recombination by continuous HJ branch migration. Branch migration allows RuvC to scan DNA until it finds its consensus sequence, where it cleaves and resolves cruciform DNA.</text>
</comment>
<keyword evidence="5 9" id="KW-0067">ATP-binding</keyword>
<evidence type="ECO:0000313" key="12">
    <source>
        <dbReference type="Proteomes" id="UP000196320"/>
    </source>
</evidence>
<dbReference type="InterPro" id="IPR027417">
    <property type="entry name" value="P-loop_NTPase"/>
</dbReference>
<dbReference type="GO" id="GO:0005524">
    <property type="term" value="F:ATP binding"/>
    <property type="evidence" value="ECO:0007669"/>
    <property type="project" value="UniProtKB-UniRule"/>
</dbReference>
<dbReference type="GO" id="GO:0005737">
    <property type="term" value="C:cytoplasm"/>
    <property type="evidence" value="ECO:0007669"/>
    <property type="project" value="UniProtKB-SubCell"/>
</dbReference>
<evidence type="ECO:0000256" key="5">
    <source>
        <dbReference type="ARBA" id="ARBA00022840"/>
    </source>
</evidence>
<dbReference type="InterPro" id="IPR008824">
    <property type="entry name" value="RuvB-like_N"/>
</dbReference>
<dbReference type="CDD" id="cd00009">
    <property type="entry name" value="AAA"/>
    <property type="match status" value="1"/>
</dbReference>
<dbReference type="Gene3D" id="1.10.8.60">
    <property type="match status" value="1"/>
</dbReference>
<dbReference type="Pfam" id="PF05496">
    <property type="entry name" value="RuvB_N"/>
    <property type="match status" value="1"/>
</dbReference>
<dbReference type="GO" id="GO:0000400">
    <property type="term" value="F:four-way junction DNA binding"/>
    <property type="evidence" value="ECO:0007669"/>
    <property type="project" value="UniProtKB-UniRule"/>
</dbReference>
<comment type="domain">
    <text evidence="9">Has 3 domains, the large (RuvB-L) and small ATPase (RuvB-S) domains and the C-terminal head (RuvB-H) domain. The head domain binds DNA, while the ATPase domains jointly bind ATP, ADP or are empty depending on the state of the subunit in the translocation cycle. During a single DNA translocation step the structure of each domain remains the same, but their relative positions change.</text>
</comment>
<dbReference type="HAMAP" id="MF_00016">
    <property type="entry name" value="DNA_HJ_migration_RuvB"/>
    <property type="match status" value="1"/>
</dbReference>
<dbReference type="OrthoDB" id="9804478at2"/>
<dbReference type="Pfam" id="PF05491">
    <property type="entry name" value="WHD_RuvB"/>
    <property type="match status" value="1"/>
</dbReference>
<evidence type="ECO:0000256" key="2">
    <source>
        <dbReference type="ARBA" id="ARBA00022741"/>
    </source>
</evidence>
<comment type="caution">
    <text evidence="9">Lacks conserved residue(s) required for the propagation of feature annotation.</text>
</comment>
<feature type="binding site" evidence="9">
    <location>
        <position position="70"/>
    </location>
    <ligand>
        <name>ATP</name>
        <dbReference type="ChEBI" id="CHEBI:30616"/>
    </ligand>
</feature>
<evidence type="ECO:0000256" key="4">
    <source>
        <dbReference type="ARBA" id="ARBA00022801"/>
    </source>
</evidence>
<dbReference type="SUPFAM" id="SSF46785">
    <property type="entry name" value="Winged helix' DNA-binding domain"/>
    <property type="match status" value="1"/>
</dbReference>
<dbReference type="GO" id="GO:0006281">
    <property type="term" value="P:DNA repair"/>
    <property type="evidence" value="ECO:0007669"/>
    <property type="project" value="UniProtKB-UniRule"/>
</dbReference>
<dbReference type="Gene3D" id="3.40.50.300">
    <property type="entry name" value="P-loop containing nucleotide triphosphate hydrolases"/>
    <property type="match status" value="1"/>
</dbReference>
<evidence type="ECO:0000313" key="11">
    <source>
        <dbReference type="EMBL" id="SJN22870.1"/>
    </source>
</evidence>
<feature type="binding site" evidence="9">
    <location>
        <position position="69"/>
    </location>
    <ligand>
        <name>ATP</name>
        <dbReference type="ChEBI" id="CHEBI:30616"/>
    </ligand>
</feature>
<dbReference type="PANTHER" id="PTHR42848">
    <property type="match status" value="1"/>
</dbReference>
<dbReference type="PANTHER" id="PTHR42848:SF1">
    <property type="entry name" value="HOLLIDAY JUNCTION BRANCH MIGRATION COMPLEX SUBUNIT RUVB"/>
    <property type="match status" value="1"/>
</dbReference>
<feature type="domain" description="AAA+ ATPase" evidence="10">
    <location>
        <begin position="54"/>
        <end position="187"/>
    </location>
</feature>
<feature type="binding site" evidence="9">
    <location>
        <begin position="131"/>
        <end position="133"/>
    </location>
    <ligand>
        <name>ATP</name>
        <dbReference type="ChEBI" id="CHEBI:30616"/>
    </ligand>
</feature>
<feature type="binding site" evidence="9">
    <location>
        <position position="221"/>
    </location>
    <ligand>
        <name>ATP</name>
        <dbReference type="ChEBI" id="CHEBI:30616"/>
    </ligand>
</feature>
<comment type="subunit">
    <text evidence="9">Homohexamer. Forms an RuvA(8)-RuvB(12)-Holliday junction (HJ) complex. HJ DNA is sandwiched between 2 RuvA tetramers; dsDNA enters through RuvA and exits via RuvB. An RuvB hexamer assembles on each DNA strand where it exits the tetramer. Each RuvB hexamer is contacted by two RuvA subunits (via domain III) on 2 adjacent RuvB subunits; this complex drives branch migration. In the full resolvosome a probable DNA-RuvA(4)-RuvB(12)-RuvC(2) complex forms which resolves the HJ.</text>
</comment>
<feature type="binding site" evidence="9">
    <location>
        <position position="174"/>
    </location>
    <ligand>
        <name>ATP</name>
        <dbReference type="ChEBI" id="CHEBI:30616"/>
    </ligand>
</feature>
<accession>A0A1R4ISP2</accession>